<gene>
    <name evidence="2" type="ORF">AX760_25245</name>
</gene>
<reference evidence="2 3" key="1">
    <citation type="submission" date="2016-02" db="EMBL/GenBank/DDBJ databases">
        <title>Genome sequencing of a beta-galactosidase producing bacteria Rhizobium sp. 59.</title>
        <authorList>
            <person name="Wang D."/>
            <person name="Kot W."/>
            <person name="Qin Y."/>
            <person name="Hansen L."/>
            <person name="Naqvi K."/>
            <person name="Rensing C."/>
        </authorList>
    </citation>
    <scope>NUCLEOTIDE SEQUENCE [LARGE SCALE GENOMIC DNA]</scope>
    <source>
        <strain evidence="2 3">59</strain>
    </source>
</reference>
<name>A0A657LYC7_9HYPH</name>
<accession>A0A657LYC7</accession>
<dbReference type="InterPro" id="IPR024445">
    <property type="entry name" value="Tnp_ISXO2-like"/>
</dbReference>
<evidence type="ECO:0000313" key="2">
    <source>
        <dbReference type="EMBL" id="OJG00675.1"/>
    </source>
</evidence>
<dbReference type="Pfam" id="PF12762">
    <property type="entry name" value="DDE_Tnp_IS1595"/>
    <property type="match status" value="1"/>
</dbReference>
<comment type="caution">
    <text evidence="2">The sequence shown here is derived from an EMBL/GenBank/DDBJ whole genome shotgun (WGS) entry which is preliminary data.</text>
</comment>
<dbReference type="EMBL" id="LSRP01000014">
    <property type="protein sequence ID" value="OJG00675.1"/>
    <property type="molecule type" value="Genomic_DNA"/>
</dbReference>
<evidence type="ECO:0000313" key="3">
    <source>
        <dbReference type="Proteomes" id="UP000182661"/>
    </source>
</evidence>
<organism evidence="2 3">
    <name type="scientific">Pararhizobium antarcticum</name>
    <dbReference type="NCBI Taxonomy" id="1798805"/>
    <lineage>
        <taxon>Bacteria</taxon>
        <taxon>Pseudomonadati</taxon>
        <taxon>Pseudomonadota</taxon>
        <taxon>Alphaproteobacteria</taxon>
        <taxon>Hyphomicrobiales</taxon>
        <taxon>Rhizobiaceae</taxon>
        <taxon>Rhizobium/Agrobacterium group</taxon>
        <taxon>Pararhizobium</taxon>
    </lineage>
</organism>
<feature type="domain" description="ISXO2-like transposase" evidence="1">
    <location>
        <begin position="55"/>
        <end position="211"/>
    </location>
</feature>
<dbReference type="RefSeq" id="WP_083531040.1">
    <property type="nucleotide sequence ID" value="NZ_LSRP01000014.1"/>
</dbReference>
<keyword evidence="3" id="KW-1185">Reference proteome</keyword>
<dbReference type="SMART" id="SM01126">
    <property type="entry name" value="DDE_Tnp_IS1595"/>
    <property type="match status" value="1"/>
</dbReference>
<sequence>MSFRDILMGLWLSVNSVKGKSALQLSRELGCQYKTAWVFLMKMREAIATRREDIVLEGEIHIDGKYAGGKIKPKNRKEDREDRRKKKYQNLKRLTILAMREKTLLGRGRERTVTRVIRTEDSNEAWEFAKKHVKKGSTIHADEHFSYDDLAGLQELKRVNHSKEYETEDGINTNHVESFFSRVQRAYVGIHHRFSVKYFDWYAAEIAWREDNRRVDNGTQMWGMVHFALSRETSRNLCGYWEGNKPPDLVWANGVSPEDD</sequence>
<protein>
    <recommendedName>
        <fullName evidence="1">ISXO2-like transposase domain-containing protein</fullName>
    </recommendedName>
</protein>
<proteinExistence type="predicted"/>
<evidence type="ECO:0000259" key="1">
    <source>
        <dbReference type="SMART" id="SM01126"/>
    </source>
</evidence>
<dbReference type="AlphaFoldDB" id="A0A657LYC7"/>
<dbReference type="NCBIfam" id="NF033547">
    <property type="entry name" value="transpos_IS1595"/>
    <property type="match status" value="1"/>
</dbReference>
<dbReference type="OrthoDB" id="271821at2"/>
<dbReference type="Proteomes" id="UP000182661">
    <property type="component" value="Unassembled WGS sequence"/>
</dbReference>